<evidence type="ECO:0000256" key="1">
    <source>
        <dbReference type="ARBA" id="ARBA00023015"/>
    </source>
</evidence>
<dbReference type="InterPro" id="IPR036388">
    <property type="entry name" value="WH-like_DNA-bd_sf"/>
</dbReference>
<dbReference type="SUPFAM" id="SSF46785">
    <property type="entry name" value="Winged helix' DNA-binding domain"/>
    <property type="match status" value="1"/>
</dbReference>
<dbReference type="GO" id="GO:0045892">
    <property type="term" value="P:negative regulation of DNA-templated transcription"/>
    <property type="evidence" value="ECO:0007669"/>
    <property type="project" value="TreeGrafter"/>
</dbReference>
<dbReference type="SUPFAM" id="SSF64288">
    <property type="entry name" value="Chorismate lyase-like"/>
    <property type="match status" value="1"/>
</dbReference>
<name>A0AAE3GG28_9PSEU</name>
<evidence type="ECO:0000313" key="6">
    <source>
        <dbReference type="EMBL" id="MCP2166664.1"/>
    </source>
</evidence>
<protein>
    <submittedName>
        <fullName evidence="6">Transcriptional regulator, GntR family</fullName>
    </submittedName>
</protein>
<accession>A0AAE3GG28</accession>
<evidence type="ECO:0000259" key="5">
    <source>
        <dbReference type="PROSITE" id="PS50949"/>
    </source>
</evidence>
<dbReference type="PRINTS" id="PR00035">
    <property type="entry name" value="HTHGNTR"/>
</dbReference>
<keyword evidence="7" id="KW-1185">Reference proteome</keyword>
<dbReference type="PANTHER" id="PTHR44846">
    <property type="entry name" value="MANNOSYL-D-GLYCERATE TRANSPORT/METABOLISM SYSTEM REPRESSOR MNGR-RELATED"/>
    <property type="match status" value="1"/>
</dbReference>
<dbReference type="Proteomes" id="UP001206128">
    <property type="component" value="Unassembled WGS sequence"/>
</dbReference>
<keyword evidence="1" id="KW-0805">Transcription regulation</keyword>
<dbReference type="InterPro" id="IPR050679">
    <property type="entry name" value="Bact_HTH_transcr_reg"/>
</dbReference>
<dbReference type="PROSITE" id="PS50949">
    <property type="entry name" value="HTH_GNTR"/>
    <property type="match status" value="1"/>
</dbReference>
<dbReference type="SMART" id="SM00345">
    <property type="entry name" value="HTH_GNTR"/>
    <property type="match status" value="1"/>
</dbReference>
<dbReference type="Gene3D" id="1.10.10.10">
    <property type="entry name" value="Winged helix-like DNA-binding domain superfamily/Winged helix DNA-binding domain"/>
    <property type="match status" value="1"/>
</dbReference>
<organism evidence="6 7">
    <name type="scientific">Goodfellowiella coeruleoviolacea</name>
    <dbReference type="NCBI Taxonomy" id="334858"/>
    <lineage>
        <taxon>Bacteria</taxon>
        <taxon>Bacillati</taxon>
        <taxon>Actinomycetota</taxon>
        <taxon>Actinomycetes</taxon>
        <taxon>Pseudonocardiales</taxon>
        <taxon>Pseudonocardiaceae</taxon>
        <taxon>Goodfellowiella</taxon>
    </lineage>
</organism>
<dbReference type="Pfam" id="PF00392">
    <property type="entry name" value="GntR"/>
    <property type="match status" value="1"/>
</dbReference>
<comment type="caution">
    <text evidence="6">The sequence shown here is derived from an EMBL/GenBank/DDBJ whole genome shotgun (WGS) entry which is preliminary data.</text>
</comment>
<gene>
    <name evidence="6" type="ORF">LX83_003532</name>
</gene>
<dbReference type="GO" id="GO:0003700">
    <property type="term" value="F:DNA-binding transcription factor activity"/>
    <property type="evidence" value="ECO:0007669"/>
    <property type="project" value="InterPro"/>
</dbReference>
<proteinExistence type="predicted"/>
<feature type="region of interest" description="Disordered" evidence="4">
    <location>
        <begin position="1"/>
        <end position="23"/>
    </location>
</feature>
<dbReference type="Pfam" id="PF07702">
    <property type="entry name" value="UTRA"/>
    <property type="match status" value="1"/>
</dbReference>
<evidence type="ECO:0000256" key="3">
    <source>
        <dbReference type="ARBA" id="ARBA00023163"/>
    </source>
</evidence>
<dbReference type="InterPro" id="IPR028978">
    <property type="entry name" value="Chorismate_lyase_/UTRA_dom_sf"/>
</dbReference>
<dbReference type="PANTHER" id="PTHR44846:SF1">
    <property type="entry name" value="MANNOSYL-D-GLYCERATE TRANSPORT_METABOLISM SYSTEM REPRESSOR MNGR-RELATED"/>
    <property type="match status" value="1"/>
</dbReference>
<sequence>MTERPRHTGSTTGVSPIVDGPQPKHVQLREILRRLAERELPPGSPILSERELAERYGVSRLTVRTAVGQLVAEGLLIRAAGKGTFTARRRVETQLYLESFTDDMRRRGLTPDTEVLACGEQTPPPAVGDTLGLAEDEPGYWLFRLRRADGMPLAVERGWYNPRVVPGLLDHDLTGSMYTQLAEHYGVQLDQGRQTVWADAADAETARLLRIRVGSPVLVFHRTSSASGQPVEDMTSWYRGDLYQVTMQLDRNGPGSGPHSAQGGTP</sequence>
<dbReference type="GO" id="GO:0003677">
    <property type="term" value="F:DNA binding"/>
    <property type="evidence" value="ECO:0007669"/>
    <property type="project" value="UniProtKB-KW"/>
</dbReference>
<dbReference type="InterPro" id="IPR036390">
    <property type="entry name" value="WH_DNA-bd_sf"/>
</dbReference>
<dbReference type="SMART" id="SM00866">
    <property type="entry name" value="UTRA"/>
    <property type="match status" value="1"/>
</dbReference>
<evidence type="ECO:0000256" key="2">
    <source>
        <dbReference type="ARBA" id="ARBA00023125"/>
    </source>
</evidence>
<evidence type="ECO:0000256" key="4">
    <source>
        <dbReference type="SAM" id="MobiDB-lite"/>
    </source>
</evidence>
<reference evidence="6" key="1">
    <citation type="submission" date="2022-06" db="EMBL/GenBank/DDBJ databases">
        <title>Genomic Encyclopedia of Archaeal and Bacterial Type Strains, Phase II (KMG-II): from individual species to whole genera.</title>
        <authorList>
            <person name="Goeker M."/>
        </authorList>
    </citation>
    <scope>NUCLEOTIDE SEQUENCE</scope>
    <source>
        <strain evidence="6">DSM 43935</strain>
    </source>
</reference>
<dbReference type="Gene3D" id="3.40.1410.10">
    <property type="entry name" value="Chorismate lyase-like"/>
    <property type="match status" value="1"/>
</dbReference>
<dbReference type="InterPro" id="IPR000524">
    <property type="entry name" value="Tscrpt_reg_HTH_GntR"/>
</dbReference>
<dbReference type="RefSeq" id="WP_253772731.1">
    <property type="nucleotide sequence ID" value="NZ_JAMTCK010000007.1"/>
</dbReference>
<keyword evidence="3" id="KW-0804">Transcription</keyword>
<dbReference type="InterPro" id="IPR011663">
    <property type="entry name" value="UTRA"/>
</dbReference>
<keyword evidence="2" id="KW-0238">DNA-binding</keyword>
<dbReference type="AlphaFoldDB" id="A0AAE3GG28"/>
<dbReference type="CDD" id="cd07377">
    <property type="entry name" value="WHTH_GntR"/>
    <property type="match status" value="1"/>
</dbReference>
<dbReference type="EMBL" id="JAMTCK010000007">
    <property type="protein sequence ID" value="MCP2166664.1"/>
    <property type="molecule type" value="Genomic_DNA"/>
</dbReference>
<feature type="domain" description="HTH gntR-type" evidence="5">
    <location>
        <begin position="22"/>
        <end position="89"/>
    </location>
</feature>
<evidence type="ECO:0000313" key="7">
    <source>
        <dbReference type="Proteomes" id="UP001206128"/>
    </source>
</evidence>